<dbReference type="InterPro" id="IPR010982">
    <property type="entry name" value="Lambda_DNA-bd_dom_sf"/>
</dbReference>
<protein>
    <submittedName>
        <fullName evidence="2">Helix-turn-helix transcriptional regulator</fullName>
    </submittedName>
</protein>
<sequence length="105" mass="11648">MNAKTTILLPTAAKILAQLGEDIKLARLRRNLSTEQVAERANISRTTLWLIEKGTPSVTMGAYLQVLFVLGLEKNFLNLANDDTLGRKLQDADLLVKKRASKKAK</sequence>
<dbReference type="CDD" id="cd00093">
    <property type="entry name" value="HTH_XRE"/>
    <property type="match status" value="1"/>
</dbReference>
<dbReference type="Gene3D" id="1.10.260.40">
    <property type="entry name" value="lambda repressor-like DNA-binding domains"/>
    <property type="match status" value="1"/>
</dbReference>
<evidence type="ECO:0000313" key="3">
    <source>
        <dbReference type="Proteomes" id="UP001303899"/>
    </source>
</evidence>
<keyword evidence="3" id="KW-1185">Reference proteome</keyword>
<dbReference type="InterPro" id="IPR001387">
    <property type="entry name" value="Cro/C1-type_HTH"/>
</dbReference>
<name>A0ABU5S2X0_9BACT</name>
<evidence type="ECO:0000259" key="1">
    <source>
        <dbReference type="PROSITE" id="PS50943"/>
    </source>
</evidence>
<comment type="caution">
    <text evidence="2">The sequence shown here is derived from an EMBL/GenBank/DDBJ whole genome shotgun (WGS) entry which is preliminary data.</text>
</comment>
<dbReference type="EMBL" id="JAYGIL010000007">
    <property type="protein sequence ID" value="MEA5402797.1"/>
    <property type="molecule type" value="Genomic_DNA"/>
</dbReference>
<accession>A0ABU5S2X0</accession>
<feature type="domain" description="HTH cro/C1-type" evidence="1">
    <location>
        <begin position="23"/>
        <end position="54"/>
    </location>
</feature>
<gene>
    <name evidence="2" type="ORF">VB776_07720</name>
</gene>
<dbReference type="Proteomes" id="UP001303899">
    <property type="component" value="Unassembled WGS sequence"/>
</dbReference>
<reference evidence="2 3" key="1">
    <citation type="submission" date="2023-12" db="EMBL/GenBank/DDBJ databases">
        <title>Novel species of the genus Arcicella isolated from rivers.</title>
        <authorList>
            <person name="Lu H."/>
        </authorList>
    </citation>
    <scope>NUCLEOTIDE SEQUENCE [LARGE SCALE GENOMIC DNA]</scope>
    <source>
        <strain evidence="2 3">DC2W</strain>
    </source>
</reference>
<evidence type="ECO:0000313" key="2">
    <source>
        <dbReference type="EMBL" id="MEA5402797.1"/>
    </source>
</evidence>
<dbReference type="RefSeq" id="WP_323327697.1">
    <property type="nucleotide sequence ID" value="NZ_JAYGIL010000007.1"/>
</dbReference>
<dbReference type="Pfam" id="PF13560">
    <property type="entry name" value="HTH_31"/>
    <property type="match status" value="1"/>
</dbReference>
<dbReference type="PROSITE" id="PS50943">
    <property type="entry name" value="HTH_CROC1"/>
    <property type="match status" value="1"/>
</dbReference>
<proteinExistence type="predicted"/>
<organism evidence="2 3">
    <name type="scientific">Arcicella gelida</name>
    <dbReference type="NCBI Taxonomy" id="2984195"/>
    <lineage>
        <taxon>Bacteria</taxon>
        <taxon>Pseudomonadati</taxon>
        <taxon>Bacteroidota</taxon>
        <taxon>Cytophagia</taxon>
        <taxon>Cytophagales</taxon>
        <taxon>Flectobacillaceae</taxon>
        <taxon>Arcicella</taxon>
    </lineage>
</organism>
<dbReference type="SUPFAM" id="SSF47413">
    <property type="entry name" value="lambda repressor-like DNA-binding domains"/>
    <property type="match status" value="1"/>
</dbReference>